<keyword evidence="4" id="KW-0472">Membrane</keyword>
<dbReference type="Pfam" id="PF04069">
    <property type="entry name" value="OpuAC"/>
    <property type="match status" value="1"/>
</dbReference>
<organism evidence="6 7">
    <name type="scientific">Gracilimonas sediminicola</name>
    <dbReference type="NCBI Taxonomy" id="2952158"/>
    <lineage>
        <taxon>Bacteria</taxon>
        <taxon>Pseudomonadati</taxon>
        <taxon>Balneolota</taxon>
        <taxon>Balneolia</taxon>
        <taxon>Balneolales</taxon>
        <taxon>Balneolaceae</taxon>
        <taxon>Gracilimonas</taxon>
    </lineage>
</organism>
<evidence type="ECO:0000313" key="7">
    <source>
        <dbReference type="Proteomes" id="UP001139125"/>
    </source>
</evidence>
<dbReference type="SUPFAM" id="SSF53850">
    <property type="entry name" value="Periplasmic binding protein-like II"/>
    <property type="match status" value="1"/>
</dbReference>
<dbReference type="PROSITE" id="PS51257">
    <property type="entry name" value="PROKAR_LIPOPROTEIN"/>
    <property type="match status" value="1"/>
</dbReference>
<dbReference type="GO" id="GO:0043190">
    <property type="term" value="C:ATP-binding cassette (ABC) transporter complex"/>
    <property type="evidence" value="ECO:0007669"/>
    <property type="project" value="InterPro"/>
</dbReference>
<dbReference type="PANTHER" id="PTHR47737">
    <property type="entry name" value="GLYCINE BETAINE/PROLINE BETAINE TRANSPORT SYSTEM PERMEASE PROTEIN PROW"/>
    <property type="match status" value="1"/>
</dbReference>
<dbReference type="CDD" id="cd13639">
    <property type="entry name" value="PBP2_OpuAC_like"/>
    <property type="match status" value="1"/>
</dbReference>
<sequence>MLSKLGIFVLAFGLITACSQKSDNETKKADLVYVNWAEGIAYTNLAKVVLEDKMGYEVEITSAGVGPAYTAVANGDSDAFMETWLPTLHADYVEQYQEDIIDLGTVYEGTQSGLVVPTYVEIDKISELNAVSDKFDGEITGIDAGAGIMKTTNEVIEDYNLDYELVQSSGPAMTSALKKAYENQEPIVVTGWKPHWMFGSFDLKFLEQDEDMMKWKTGSIHIMGRKDLREDKPELATFLSNMHLTDAELADLMVQINESDMSEEEVAKEWLANNEDVVADWIPEDEMQAGM</sequence>
<feature type="domain" description="ABC-type glycine betaine transport system substrate-binding" evidence="5">
    <location>
        <begin position="32"/>
        <end position="273"/>
    </location>
</feature>
<evidence type="ECO:0000256" key="2">
    <source>
        <dbReference type="ARBA" id="ARBA00022448"/>
    </source>
</evidence>
<dbReference type="RefSeq" id="WP_255132646.1">
    <property type="nucleotide sequence ID" value="NZ_JANDBC010000001.1"/>
</dbReference>
<dbReference type="PANTHER" id="PTHR47737:SF1">
    <property type="entry name" value="GLYCINE BETAINE_PROLINE BETAINE TRANSPORT SYSTEM PERMEASE PROTEIN PROW"/>
    <property type="match status" value="1"/>
</dbReference>
<dbReference type="GO" id="GO:0015871">
    <property type="term" value="P:choline transport"/>
    <property type="evidence" value="ECO:0007669"/>
    <property type="project" value="TreeGrafter"/>
</dbReference>
<dbReference type="Gene3D" id="3.40.190.100">
    <property type="entry name" value="Glycine betaine-binding periplasmic protein, domain 2"/>
    <property type="match status" value="1"/>
</dbReference>
<evidence type="ECO:0000313" key="6">
    <source>
        <dbReference type="EMBL" id="MCP9290507.1"/>
    </source>
</evidence>
<dbReference type="EMBL" id="JANDBC010000001">
    <property type="protein sequence ID" value="MCP9290507.1"/>
    <property type="molecule type" value="Genomic_DNA"/>
</dbReference>
<evidence type="ECO:0000256" key="3">
    <source>
        <dbReference type="ARBA" id="ARBA00022475"/>
    </source>
</evidence>
<name>A0A9X2L1E6_9BACT</name>
<comment type="caution">
    <text evidence="6">The sequence shown here is derived from an EMBL/GenBank/DDBJ whole genome shotgun (WGS) entry which is preliminary data.</text>
</comment>
<evidence type="ECO:0000256" key="4">
    <source>
        <dbReference type="ARBA" id="ARBA00023136"/>
    </source>
</evidence>
<keyword evidence="7" id="KW-1185">Reference proteome</keyword>
<dbReference type="GO" id="GO:0031460">
    <property type="term" value="P:glycine betaine transport"/>
    <property type="evidence" value="ECO:0007669"/>
    <property type="project" value="TreeGrafter"/>
</dbReference>
<dbReference type="GO" id="GO:0015226">
    <property type="term" value="F:carnitine transmembrane transporter activity"/>
    <property type="evidence" value="ECO:0007669"/>
    <property type="project" value="TreeGrafter"/>
</dbReference>
<keyword evidence="2" id="KW-0813">Transport</keyword>
<dbReference type="Proteomes" id="UP001139125">
    <property type="component" value="Unassembled WGS sequence"/>
</dbReference>
<evidence type="ECO:0000259" key="5">
    <source>
        <dbReference type="Pfam" id="PF04069"/>
    </source>
</evidence>
<dbReference type="Gene3D" id="3.10.105.10">
    <property type="entry name" value="Dipeptide-binding Protein, Domain 3"/>
    <property type="match status" value="2"/>
</dbReference>
<protein>
    <submittedName>
        <fullName evidence="6">Glycine betaine ABC transporter substrate-binding protein</fullName>
    </submittedName>
</protein>
<dbReference type="GO" id="GO:0005275">
    <property type="term" value="F:amine transmembrane transporter activity"/>
    <property type="evidence" value="ECO:0007669"/>
    <property type="project" value="TreeGrafter"/>
</dbReference>
<dbReference type="AlphaFoldDB" id="A0A9X2L1E6"/>
<reference evidence="6" key="1">
    <citation type="submission" date="2022-06" db="EMBL/GenBank/DDBJ databases">
        <title>Gracilimonas sp. CAU 1638 isolated from sea sediment.</title>
        <authorList>
            <person name="Kim W."/>
        </authorList>
    </citation>
    <scope>NUCLEOTIDE SEQUENCE</scope>
    <source>
        <strain evidence="6">CAU 1638</strain>
    </source>
</reference>
<dbReference type="InterPro" id="IPR007210">
    <property type="entry name" value="ABC_Gly_betaine_transp_sub-bd"/>
</dbReference>
<comment type="subcellular location">
    <subcellularLocation>
        <location evidence="1">Cell membrane</location>
    </subcellularLocation>
</comment>
<gene>
    <name evidence="6" type="ORF">NM125_02795</name>
</gene>
<keyword evidence="3" id="KW-1003">Cell membrane</keyword>
<accession>A0A9X2L1E6</accession>
<evidence type="ECO:0000256" key="1">
    <source>
        <dbReference type="ARBA" id="ARBA00004236"/>
    </source>
</evidence>
<proteinExistence type="predicted"/>